<name>A0A0F9N7N8_9ZZZZ</name>
<dbReference type="EMBL" id="LAZR01003695">
    <property type="protein sequence ID" value="KKN15620.1"/>
    <property type="molecule type" value="Genomic_DNA"/>
</dbReference>
<organism evidence="1">
    <name type="scientific">marine sediment metagenome</name>
    <dbReference type="NCBI Taxonomy" id="412755"/>
    <lineage>
        <taxon>unclassified sequences</taxon>
        <taxon>metagenomes</taxon>
        <taxon>ecological metagenomes</taxon>
    </lineage>
</organism>
<evidence type="ECO:0000313" key="1">
    <source>
        <dbReference type="EMBL" id="KKN15620.1"/>
    </source>
</evidence>
<feature type="non-terminal residue" evidence="1">
    <location>
        <position position="645"/>
    </location>
</feature>
<evidence type="ECO:0008006" key="2">
    <source>
        <dbReference type="Google" id="ProtNLM"/>
    </source>
</evidence>
<dbReference type="Gene3D" id="1.10.530.10">
    <property type="match status" value="1"/>
</dbReference>
<accession>A0A0F9N7N8</accession>
<dbReference type="InterPro" id="IPR023346">
    <property type="entry name" value="Lysozyme-like_dom_sf"/>
</dbReference>
<gene>
    <name evidence="1" type="ORF">LCGC14_0984260</name>
</gene>
<comment type="caution">
    <text evidence="1">The sequence shown here is derived from an EMBL/GenBank/DDBJ whole genome shotgun (WGS) entry which is preliminary data.</text>
</comment>
<reference evidence="1" key="1">
    <citation type="journal article" date="2015" name="Nature">
        <title>Complex archaea that bridge the gap between prokaryotes and eukaryotes.</title>
        <authorList>
            <person name="Spang A."/>
            <person name="Saw J.H."/>
            <person name="Jorgensen S.L."/>
            <person name="Zaremba-Niedzwiedzka K."/>
            <person name="Martijn J."/>
            <person name="Lind A.E."/>
            <person name="van Eijk R."/>
            <person name="Schleper C."/>
            <person name="Guy L."/>
            <person name="Ettema T.J."/>
        </authorList>
    </citation>
    <scope>NUCLEOTIDE SEQUENCE</scope>
</reference>
<sequence length="645" mass="69472">MASLLPEEMLTGYNKDTITGKKAFGEGATTEQTAQGIDQGIGALVKTGASIAKISENLKTVDDLDQRGNRLGRKDFLGNAMAGMEAGSALGEFGGPGGKLIGGAIGLAGGVLATAFTKDPTIEEMAMKEKQFQLGEHVKTTAPEDTFTKQQLMAKEGMEVTNGVKEIEVEKDEIVLRKIGKTYKKVADFKGGKTHQQGGEDYMAVEGDVIIPRIKAAKAEFLIANRRWSALESMRQKLPTDTGKKEFALGGKAVKTGKYNEGTKGVKTKNPRRTAKWDKFLDQPGVREKIISIAEKHGFAPERLMAVIEFETAGSMDPAQKSIVSSATGLIQFMEATAKALGTTTEDLAGMTVTEQLEYVGKYYDKYHKKGDDPYDTVVASGAGSKKDNDILYPKDSAQAKANPSWQDTSGNVTKASARQAVKDFEGYSLTPDQAPAKQTVSPEIIRAEVKAEEAYIKDPKKRGYFHTGDPIAQIRKAIGGPTADPLQGFVDRTFNISQRLAGVPTEQVGFTDAGLRDQGDNFMSWLQKGNTINYLKGKKGVTGQDLSGVKGKDITWTMGDVMRTWSAGVSKLVTGENFDSGIPNAIAEILDGSSPEEINTLVAEAQAAGIIDDKGVYFIKDVYNNPGQFWTSDMTTGLVTDLST</sequence>
<protein>
    <recommendedName>
        <fullName evidence="2">Transglycosylase SLT domain-containing protein</fullName>
    </recommendedName>
</protein>
<dbReference type="SUPFAM" id="SSF53955">
    <property type="entry name" value="Lysozyme-like"/>
    <property type="match status" value="1"/>
</dbReference>
<proteinExistence type="predicted"/>
<dbReference type="AlphaFoldDB" id="A0A0F9N7N8"/>